<evidence type="ECO:0000313" key="5">
    <source>
        <dbReference type="EMBL" id="KAG9696697.1"/>
    </source>
</evidence>
<evidence type="ECO:0000256" key="2">
    <source>
        <dbReference type="ARBA" id="ARBA00023242"/>
    </source>
</evidence>
<organism evidence="5 6">
    <name type="scientific">Aureobasidium melanogenum</name>
    <name type="common">Aureobasidium pullulans var. melanogenum</name>
    <dbReference type="NCBI Taxonomy" id="46634"/>
    <lineage>
        <taxon>Eukaryota</taxon>
        <taxon>Fungi</taxon>
        <taxon>Dikarya</taxon>
        <taxon>Ascomycota</taxon>
        <taxon>Pezizomycotina</taxon>
        <taxon>Dothideomycetes</taxon>
        <taxon>Dothideomycetidae</taxon>
        <taxon>Dothideales</taxon>
        <taxon>Saccotheciaceae</taxon>
        <taxon>Aureobasidium</taxon>
    </lineage>
</organism>
<name>A0A9P8ERZ1_AURME</name>
<gene>
    <name evidence="5" type="ORF">KCU76_g3546</name>
</gene>
<feature type="compositionally biased region" description="Acidic residues" evidence="3">
    <location>
        <begin position="390"/>
        <end position="399"/>
    </location>
</feature>
<dbReference type="InterPro" id="IPR022702">
    <property type="entry name" value="Cytosine_MeTrfase1_RFD"/>
</dbReference>
<comment type="subcellular location">
    <subcellularLocation>
        <location evidence="1">Nucleus</location>
    </subcellularLocation>
</comment>
<feature type="compositionally biased region" description="Low complexity" evidence="3">
    <location>
        <begin position="251"/>
        <end position="277"/>
    </location>
</feature>
<dbReference type="Proteomes" id="UP000779574">
    <property type="component" value="Unassembled WGS sequence"/>
</dbReference>
<evidence type="ECO:0000256" key="1">
    <source>
        <dbReference type="ARBA" id="ARBA00004123"/>
    </source>
</evidence>
<reference evidence="5" key="2">
    <citation type="submission" date="2021-08" db="EMBL/GenBank/DDBJ databases">
        <authorList>
            <person name="Gostincar C."/>
            <person name="Sun X."/>
            <person name="Song Z."/>
            <person name="Gunde-Cimerman N."/>
        </authorList>
    </citation>
    <scope>NUCLEOTIDE SEQUENCE</scope>
    <source>
        <strain evidence="5">EXF-9911</strain>
    </source>
</reference>
<feature type="region of interest" description="Disordered" evidence="3">
    <location>
        <begin position="221"/>
        <end position="416"/>
    </location>
</feature>
<comment type="caution">
    <text evidence="5">The sequence shown here is derived from an EMBL/GenBank/DDBJ whole genome shotgun (WGS) entry which is preliminary data.</text>
</comment>
<proteinExistence type="predicted"/>
<dbReference type="OrthoDB" id="5382953at2759"/>
<dbReference type="GO" id="GO:0005634">
    <property type="term" value="C:nucleus"/>
    <property type="evidence" value="ECO:0007669"/>
    <property type="project" value="UniProtKB-SubCell"/>
</dbReference>
<evidence type="ECO:0000259" key="4">
    <source>
        <dbReference type="Pfam" id="PF12047"/>
    </source>
</evidence>
<feature type="compositionally biased region" description="Basic and acidic residues" evidence="3">
    <location>
        <begin position="286"/>
        <end position="296"/>
    </location>
</feature>
<reference evidence="5" key="1">
    <citation type="journal article" date="2021" name="J Fungi (Basel)">
        <title>Virulence traits and population genomics of the black yeast Aureobasidium melanogenum.</title>
        <authorList>
            <person name="Cernosa A."/>
            <person name="Sun X."/>
            <person name="Gostincar C."/>
            <person name="Fang C."/>
            <person name="Gunde-Cimerman N."/>
            <person name="Song Z."/>
        </authorList>
    </citation>
    <scope>NUCLEOTIDE SEQUENCE</scope>
    <source>
        <strain evidence="5">EXF-9911</strain>
    </source>
</reference>
<feature type="non-terminal residue" evidence="5">
    <location>
        <position position="499"/>
    </location>
</feature>
<protein>
    <recommendedName>
        <fullName evidence="4">RFTS domain-containing protein</fullName>
    </recommendedName>
</protein>
<evidence type="ECO:0000256" key="3">
    <source>
        <dbReference type="SAM" id="MobiDB-lite"/>
    </source>
</evidence>
<feature type="compositionally biased region" description="Basic residues" evidence="3">
    <location>
        <begin position="326"/>
        <end position="338"/>
    </location>
</feature>
<keyword evidence="2" id="KW-0539">Nucleus</keyword>
<evidence type="ECO:0000313" key="6">
    <source>
        <dbReference type="Proteomes" id="UP000779574"/>
    </source>
</evidence>
<feature type="compositionally biased region" description="Low complexity" evidence="3">
    <location>
        <begin position="308"/>
        <end position="319"/>
    </location>
</feature>
<feature type="domain" description="RFTS" evidence="4">
    <location>
        <begin position="30"/>
        <end position="135"/>
    </location>
</feature>
<dbReference type="Pfam" id="PF12047">
    <property type="entry name" value="DNMT1-RFD"/>
    <property type="match status" value="1"/>
</dbReference>
<feature type="compositionally biased region" description="Polar residues" evidence="3">
    <location>
        <begin position="226"/>
        <end position="236"/>
    </location>
</feature>
<dbReference type="AlphaFoldDB" id="A0A9P8ERZ1"/>
<dbReference type="EMBL" id="JAHFXF010000095">
    <property type="protein sequence ID" value="KAG9696697.1"/>
    <property type="molecule type" value="Genomic_DNA"/>
</dbReference>
<feature type="compositionally biased region" description="Polar residues" evidence="3">
    <location>
        <begin position="344"/>
        <end position="361"/>
    </location>
</feature>
<sequence>MTNEIAVLRPRDPAQLNSDDWPEFELKQAFVFDPEDPNRAPVSLLHAGHYRPLSITGKLEPPNSHNVDSWLDNSVHRAIQIELTDVKEFSYGEYGDGSLDIWAAGKAGWFTIKPSRAYREMYTDMTQALKLLYFMADSYKALRKYADLAAPYFFQKCSEAGLEGSNDVADVAEMFTKHRHFLVASMLTNKEGLQWHRVPLYTWFQATFPDDFLLVQSRIKPPRSKPSLQKSNTQSPAQSTASSRRKKAAAKQRSATPKSTISIRSGRSTRSTRSQSTVTVESLPMDLDKTPERDSIPEIESSINQAESPIDQDISSSSDEVPRTGGKGKGKSALRPRPSKFATRASNISMKSRSISQNRTAASHPESEHEAMSIDSPPNDTESSDKQSEDIAEDSDDDDGNRTETREPSLPFRLQDATNNGDVWHCPVDGCMHKTYAASEPSSQILIKRHSKTHDFDHDERVQLVRRMEAPYLPVNRLMDKVRGMAASSKLPPPITQRY</sequence>
<accession>A0A9P8ERZ1</accession>